<dbReference type="EMBL" id="JBHSRF010000101">
    <property type="protein sequence ID" value="MFC6086802.1"/>
    <property type="molecule type" value="Genomic_DNA"/>
</dbReference>
<organism evidence="3 4">
    <name type="scientific">Sphaerisporangium aureirubrum</name>
    <dbReference type="NCBI Taxonomy" id="1544736"/>
    <lineage>
        <taxon>Bacteria</taxon>
        <taxon>Bacillati</taxon>
        <taxon>Actinomycetota</taxon>
        <taxon>Actinomycetes</taxon>
        <taxon>Streptosporangiales</taxon>
        <taxon>Streptosporangiaceae</taxon>
        <taxon>Sphaerisporangium</taxon>
    </lineage>
</organism>
<gene>
    <name evidence="3" type="ORF">ACFP1K_36935</name>
</gene>
<evidence type="ECO:0000256" key="1">
    <source>
        <dbReference type="SAM" id="MobiDB-lite"/>
    </source>
</evidence>
<evidence type="ECO:0000313" key="3">
    <source>
        <dbReference type="EMBL" id="MFC6086802.1"/>
    </source>
</evidence>
<feature type="transmembrane region" description="Helical" evidence="2">
    <location>
        <begin position="66"/>
        <end position="94"/>
    </location>
</feature>
<proteinExistence type="predicted"/>
<reference evidence="4" key="1">
    <citation type="journal article" date="2019" name="Int. J. Syst. Evol. Microbiol.">
        <title>The Global Catalogue of Microorganisms (GCM) 10K type strain sequencing project: providing services to taxonomists for standard genome sequencing and annotation.</title>
        <authorList>
            <consortium name="The Broad Institute Genomics Platform"/>
            <consortium name="The Broad Institute Genome Sequencing Center for Infectious Disease"/>
            <person name="Wu L."/>
            <person name="Ma J."/>
        </authorList>
    </citation>
    <scope>NUCLEOTIDE SEQUENCE [LARGE SCALE GENOMIC DNA]</scope>
    <source>
        <strain evidence="4">JCM 30346</strain>
    </source>
</reference>
<feature type="compositionally biased region" description="Basic residues" evidence="1">
    <location>
        <begin position="38"/>
        <end position="47"/>
    </location>
</feature>
<dbReference type="Proteomes" id="UP001596137">
    <property type="component" value="Unassembled WGS sequence"/>
</dbReference>
<comment type="caution">
    <text evidence="3">The sequence shown here is derived from an EMBL/GenBank/DDBJ whole genome shotgun (WGS) entry which is preliminary data.</text>
</comment>
<name>A0ABW1NWU0_9ACTN</name>
<keyword evidence="4" id="KW-1185">Reference proteome</keyword>
<evidence type="ECO:0000313" key="4">
    <source>
        <dbReference type="Proteomes" id="UP001596137"/>
    </source>
</evidence>
<feature type="region of interest" description="Disordered" evidence="1">
    <location>
        <begin position="38"/>
        <end position="65"/>
    </location>
</feature>
<evidence type="ECO:0008006" key="5">
    <source>
        <dbReference type="Google" id="ProtNLM"/>
    </source>
</evidence>
<keyword evidence="2" id="KW-0812">Transmembrane</keyword>
<sequence length="95" mass="10006">MTHEIPPLDESPPCACGARMPKEAGTCRKCTAVLRWQRRQIKRRKGRGGSTRPAGRPRRPGGNSPGAAAAVVLAVTFIGLAFLPAASPCAGVIWS</sequence>
<dbReference type="RefSeq" id="WP_380762338.1">
    <property type="nucleotide sequence ID" value="NZ_JBHSRF010000101.1"/>
</dbReference>
<feature type="compositionally biased region" description="Low complexity" evidence="1">
    <location>
        <begin position="50"/>
        <end position="65"/>
    </location>
</feature>
<keyword evidence="2" id="KW-1133">Transmembrane helix</keyword>
<evidence type="ECO:0000256" key="2">
    <source>
        <dbReference type="SAM" id="Phobius"/>
    </source>
</evidence>
<keyword evidence="2" id="KW-0472">Membrane</keyword>
<accession>A0ABW1NWU0</accession>
<protein>
    <recommendedName>
        <fullName evidence="5">DUF1289 domain-containing protein</fullName>
    </recommendedName>
</protein>